<proteinExistence type="predicted"/>
<dbReference type="Proteomes" id="UP000095281">
    <property type="component" value="Unplaced"/>
</dbReference>
<name>A0A1I8BGV9_MELHA</name>
<accession>A0A1I8BGV9</accession>
<keyword evidence="1" id="KW-1185">Reference proteome</keyword>
<reference evidence="2" key="1">
    <citation type="submission" date="2016-11" db="UniProtKB">
        <authorList>
            <consortium name="WormBaseParasite"/>
        </authorList>
    </citation>
    <scope>IDENTIFICATION</scope>
</reference>
<evidence type="ECO:0000313" key="1">
    <source>
        <dbReference type="Proteomes" id="UP000095281"/>
    </source>
</evidence>
<evidence type="ECO:0000313" key="2">
    <source>
        <dbReference type="WBParaSite" id="MhA1_Contig2194.frz3.gene2"/>
    </source>
</evidence>
<protein>
    <submittedName>
        <fullName evidence="2">Reverse transcriptase domain-containing protein</fullName>
    </submittedName>
</protein>
<dbReference type="AlphaFoldDB" id="A0A1I8BGV9"/>
<dbReference type="WBParaSite" id="MhA1_Contig2194.frz3.gene2">
    <property type="protein sequence ID" value="MhA1_Contig2194.frz3.gene2"/>
    <property type="gene ID" value="MhA1_Contig2194.frz3.gene2"/>
</dbReference>
<organism evidence="1 2">
    <name type="scientific">Meloidogyne hapla</name>
    <name type="common">Root-knot nematode worm</name>
    <dbReference type="NCBI Taxonomy" id="6305"/>
    <lineage>
        <taxon>Eukaryota</taxon>
        <taxon>Metazoa</taxon>
        <taxon>Ecdysozoa</taxon>
        <taxon>Nematoda</taxon>
        <taxon>Chromadorea</taxon>
        <taxon>Rhabditida</taxon>
        <taxon>Tylenchina</taxon>
        <taxon>Tylenchomorpha</taxon>
        <taxon>Tylenchoidea</taxon>
        <taxon>Meloidogynidae</taxon>
        <taxon>Meloidogyninae</taxon>
        <taxon>Meloidogyne</taxon>
    </lineage>
</organism>
<sequence>MTPMMSGLDICQSLVFFRYSIAMQMLTMSLMKRSRRGSPLRIIIGHIYRIITFYVCATVWHETGDEMTQMLRYTYFKLSNDIRFVIKICNVQKVMGKEITAAPKYLRRITAFNPKGLGFNRYRLNLTYFGAAKFGARFIFA</sequence>